<keyword evidence="1" id="KW-0472">Membrane</keyword>
<protein>
    <submittedName>
        <fullName evidence="3">DUF4097 domain-containing protein</fullName>
    </submittedName>
</protein>
<accession>A0ABY5YG11</accession>
<evidence type="ECO:0000256" key="1">
    <source>
        <dbReference type="SAM" id="Phobius"/>
    </source>
</evidence>
<keyword evidence="4" id="KW-1185">Reference proteome</keyword>
<name>A0ABY5YG11_9DEIO</name>
<feature type="transmembrane region" description="Helical" evidence="1">
    <location>
        <begin position="20"/>
        <end position="41"/>
    </location>
</feature>
<dbReference type="Pfam" id="PF13349">
    <property type="entry name" value="DUF4097"/>
    <property type="match status" value="1"/>
</dbReference>
<keyword evidence="1" id="KW-0812">Transmembrane</keyword>
<reference evidence="3" key="1">
    <citation type="submission" date="2022-09" db="EMBL/GenBank/DDBJ databases">
        <title>genome sequence of Deinococcus rubellus.</title>
        <authorList>
            <person name="Srinivasan S."/>
        </authorList>
    </citation>
    <scope>NUCLEOTIDE SEQUENCE</scope>
    <source>
        <strain evidence="3">Ant6</strain>
    </source>
</reference>
<evidence type="ECO:0000313" key="3">
    <source>
        <dbReference type="EMBL" id="UWX63234.1"/>
    </source>
</evidence>
<proteinExistence type="predicted"/>
<keyword evidence="1" id="KW-1133">Transmembrane helix</keyword>
<dbReference type="RefSeq" id="WP_260559524.1">
    <property type="nucleotide sequence ID" value="NZ_BAABEC010000177.1"/>
</dbReference>
<sequence>MTPPRLRSSPFPRWSLPAALLRVSVTLGALVVLGALFVTSVQRSDLGGLKIQSSHVQHPLTGVRHLTLTLSPQLSHSLQLSGSGSGSLHAQLSASHEDELRLQRAPLLSGTAFGAVYRDPPSSLALKLSRRLREWPLIIQLGGQSSLSGTLTLSLPQRLPLTLMLQRPADDSDLDLRTLSLERLNFVSDKGQLRATLPQHGTPQLSVRSTSGDLNLTLPPGDAHTTLDAHSTSGNVTLNVPPSARVSLTVQFSGPSSSADVTLPASFQPLSAPSRQSRRYLQPGRPTGPILTARLDLTNGSLTVNALNANGVSP</sequence>
<dbReference type="Proteomes" id="UP001060261">
    <property type="component" value="Chromosome"/>
</dbReference>
<gene>
    <name evidence="3" type="ORF">N0D28_10790</name>
</gene>
<organism evidence="3 4">
    <name type="scientific">Deinococcus rubellus</name>
    <dbReference type="NCBI Taxonomy" id="1889240"/>
    <lineage>
        <taxon>Bacteria</taxon>
        <taxon>Thermotogati</taxon>
        <taxon>Deinococcota</taxon>
        <taxon>Deinococci</taxon>
        <taxon>Deinococcales</taxon>
        <taxon>Deinococcaceae</taxon>
        <taxon>Deinococcus</taxon>
    </lineage>
</organism>
<dbReference type="EMBL" id="CP104213">
    <property type="protein sequence ID" value="UWX63234.1"/>
    <property type="molecule type" value="Genomic_DNA"/>
</dbReference>
<evidence type="ECO:0000259" key="2">
    <source>
        <dbReference type="Pfam" id="PF13349"/>
    </source>
</evidence>
<evidence type="ECO:0000313" key="4">
    <source>
        <dbReference type="Proteomes" id="UP001060261"/>
    </source>
</evidence>
<dbReference type="InterPro" id="IPR025164">
    <property type="entry name" value="Toastrack_DUF4097"/>
</dbReference>
<feature type="domain" description="DUF4097" evidence="2">
    <location>
        <begin position="170"/>
        <end position="241"/>
    </location>
</feature>